<name>A0A133V6M8_9EURY</name>
<dbReference type="Proteomes" id="UP000070400">
    <property type="component" value="Unassembled WGS sequence"/>
</dbReference>
<comment type="similarity">
    <text evidence="1">Belongs to the methyltransferase superfamily. PrmA family.</text>
</comment>
<evidence type="ECO:0000313" key="4">
    <source>
        <dbReference type="EMBL" id="KXB02082.1"/>
    </source>
</evidence>
<evidence type="ECO:0000256" key="2">
    <source>
        <dbReference type="ARBA" id="ARBA00041374"/>
    </source>
</evidence>
<gene>
    <name evidence="4" type="ORF">AKJ43_02490</name>
</gene>
<evidence type="ECO:0000259" key="3">
    <source>
        <dbReference type="Pfam" id="PF05175"/>
    </source>
</evidence>
<dbReference type="InterPro" id="IPR029063">
    <property type="entry name" value="SAM-dependent_MTases_sf"/>
</dbReference>
<dbReference type="GO" id="GO:0032259">
    <property type="term" value="P:methylation"/>
    <property type="evidence" value="ECO:0007669"/>
    <property type="project" value="InterPro"/>
</dbReference>
<proteinExistence type="inferred from homology"/>
<organism evidence="4 5">
    <name type="scientific">candidate division MSBL1 archaeon SCGC-AAA261D19</name>
    <dbReference type="NCBI Taxonomy" id="1698273"/>
    <lineage>
        <taxon>Archaea</taxon>
        <taxon>Methanobacteriati</taxon>
        <taxon>Methanobacteriota</taxon>
        <taxon>candidate division MSBL1</taxon>
    </lineage>
</organism>
<keyword evidence="5" id="KW-1185">Reference proteome</keyword>
<dbReference type="InterPro" id="IPR002052">
    <property type="entry name" value="DNA_methylase_N6_adenine_CS"/>
</dbReference>
<dbReference type="InterPro" id="IPR051720">
    <property type="entry name" value="rRNA_MeTrfase/Polyamine_Synth"/>
</dbReference>
<dbReference type="PANTHER" id="PTHR23290:SF0">
    <property type="entry name" value="RRNA N6-ADENOSINE-METHYLTRANSFERASE METTL5"/>
    <property type="match status" value="1"/>
</dbReference>
<dbReference type="GO" id="GO:0003676">
    <property type="term" value="F:nucleic acid binding"/>
    <property type="evidence" value="ECO:0007669"/>
    <property type="project" value="InterPro"/>
</dbReference>
<protein>
    <recommendedName>
        <fullName evidence="2">Methyltransferase-like protein 5</fullName>
    </recommendedName>
</protein>
<dbReference type="AlphaFoldDB" id="A0A133V6M8"/>
<dbReference type="PRINTS" id="PR00507">
    <property type="entry name" value="N12N6MTFRASE"/>
</dbReference>
<dbReference type="PATRIC" id="fig|1698273.3.peg.403"/>
<dbReference type="GO" id="GO:0008757">
    <property type="term" value="F:S-adenosylmethionine-dependent methyltransferase activity"/>
    <property type="evidence" value="ECO:0007669"/>
    <property type="project" value="UniProtKB-ARBA"/>
</dbReference>
<dbReference type="PANTHER" id="PTHR23290">
    <property type="entry name" value="RRNA N6-ADENOSINE-METHYLTRANSFERASE METTL5"/>
    <property type="match status" value="1"/>
</dbReference>
<dbReference type="CDD" id="cd02440">
    <property type="entry name" value="AdoMet_MTases"/>
    <property type="match status" value="1"/>
</dbReference>
<evidence type="ECO:0000256" key="1">
    <source>
        <dbReference type="ARBA" id="ARBA00009741"/>
    </source>
</evidence>
<dbReference type="PROSITE" id="PS00092">
    <property type="entry name" value="N6_MTASE"/>
    <property type="match status" value="1"/>
</dbReference>
<feature type="domain" description="Methyltransferase small" evidence="3">
    <location>
        <begin position="33"/>
        <end position="126"/>
    </location>
</feature>
<dbReference type="SUPFAM" id="SSF53335">
    <property type="entry name" value="S-adenosyl-L-methionine-dependent methyltransferases"/>
    <property type="match status" value="1"/>
</dbReference>
<reference evidence="4 5" key="1">
    <citation type="journal article" date="2016" name="Sci. Rep.">
        <title>Metabolic traits of an uncultured archaeal lineage -MSBL1- from brine pools of the Red Sea.</title>
        <authorList>
            <person name="Mwirichia R."/>
            <person name="Alam I."/>
            <person name="Rashid M."/>
            <person name="Vinu M."/>
            <person name="Ba-Alawi W."/>
            <person name="Anthony Kamau A."/>
            <person name="Kamanda Ngugi D."/>
            <person name="Goker M."/>
            <person name="Klenk H.P."/>
            <person name="Bajic V."/>
            <person name="Stingl U."/>
        </authorList>
    </citation>
    <scope>NUCLEOTIDE SEQUENCE [LARGE SCALE GENOMIC DNA]</scope>
    <source>
        <strain evidence="4">SCGC-AAA261D19</strain>
    </source>
</reference>
<comment type="caution">
    <text evidence="4">The sequence shown here is derived from an EMBL/GenBank/DDBJ whole genome shotgun (WGS) entry which is preliminary data.</text>
</comment>
<sequence length="202" mass="23014">MRKKELEIILQKLEPYPNPDLKLEQYMTPGDVAATLLHLAYSQDAIKDKVVYDLGCGTGRLTVGAALLGAKKTVGIDIDKSALEVARQNAKEMEVDIEWVCSDVSEVESQDVDTVIQNPPFGVQRRGADIVFLGKALDLADEVYSLHKAGRESREFIASWVRRRSRRITHRLGLDFHIHRQFEFHTKDVHRFKVDLYRILKG</sequence>
<dbReference type="Pfam" id="PF05175">
    <property type="entry name" value="MTS"/>
    <property type="match status" value="1"/>
</dbReference>
<dbReference type="Gene3D" id="3.40.50.150">
    <property type="entry name" value="Vaccinia Virus protein VP39"/>
    <property type="match status" value="1"/>
</dbReference>
<dbReference type="EMBL" id="LHXX01000026">
    <property type="protein sequence ID" value="KXB02082.1"/>
    <property type="molecule type" value="Genomic_DNA"/>
</dbReference>
<evidence type="ECO:0000313" key="5">
    <source>
        <dbReference type="Proteomes" id="UP000070400"/>
    </source>
</evidence>
<dbReference type="InterPro" id="IPR007848">
    <property type="entry name" value="Small_mtfrase_dom"/>
</dbReference>
<accession>A0A133V6M8</accession>